<dbReference type="KEGG" id="dwi:6639116"/>
<dbReference type="InterPro" id="IPR006616">
    <property type="entry name" value="DM9_repeat"/>
</dbReference>
<reference evidence="1 2" key="1">
    <citation type="journal article" date="2007" name="Nature">
        <title>Evolution of genes and genomes on the Drosophila phylogeny.</title>
        <authorList>
            <consortium name="Drosophila 12 Genomes Consortium"/>
            <person name="Clark A.G."/>
            <person name="Eisen M.B."/>
            <person name="Smith D.R."/>
            <person name="Bergman C.M."/>
            <person name="Oliver B."/>
            <person name="Markow T.A."/>
            <person name="Kaufman T.C."/>
            <person name="Kellis M."/>
            <person name="Gelbart W."/>
            <person name="Iyer V.N."/>
            <person name="Pollard D.A."/>
            <person name="Sackton T.B."/>
            <person name="Larracuente A.M."/>
            <person name="Singh N.D."/>
            <person name="Abad J.P."/>
            <person name="Abt D.N."/>
            <person name="Adryan B."/>
            <person name="Aguade M."/>
            <person name="Akashi H."/>
            <person name="Anderson W.W."/>
            <person name="Aquadro C.F."/>
            <person name="Ardell D.H."/>
            <person name="Arguello R."/>
            <person name="Artieri C.G."/>
            <person name="Barbash D.A."/>
            <person name="Barker D."/>
            <person name="Barsanti P."/>
            <person name="Batterham P."/>
            <person name="Batzoglou S."/>
            <person name="Begun D."/>
            <person name="Bhutkar A."/>
            <person name="Blanco E."/>
            <person name="Bosak S.A."/>
            <person name="Bradley R.K."/>
            <person name="Brand A.D."/>
            <person name="Brent M.R."/>
            <person name="Brooks A.N."/>
            <person name="Brown R.H."/>
            <person name="Butlin R.K."/>
            <person name="Caggese C."/>
            <person name="Calvi B.R."/>
            <person name="Bernardo de Carvalho A."/>
            <person name="Caspi A."/>
            <person name="Castrezana S."/>
            <person name="Celniker S.E."/>
            <person name="Chang J.L."/>
            <person name="Chapple C."/>
            <person name="Chatterji S."/>
            <person name="Chinwalla A."/>
            <person name="Civetta A."/>
            <person name="Clifton S.W."/>
            <person name="Comeron J.M."/>
            <person name="Costello J.C."/>
            <person name="Coyne J.A."/>
            <person name="Daub J."/>
            <person name="David R.G."/>
            <person name="Delcher A.L."/>
            <person name="Delehaunty K."/>
            <person name="Do C.B."/>
            <person name="Ebling H."/>
            <person name="Edwards K."/>
            <person name="Eickbush T."/>
            <person name="Evans J.D."/>
            <person name="Filipski A."/>
            <person name="Findeiss S."/>
            <person name="Freyhult E."/>
            <person name="Fulton L."/>
            <person name="Fulton R."/>
            <person name="Garcia A.C."/>
            <person name="Gardiner A."/>
            <person name="Garfield D.A."/>
            <person name="Garvin B.E."/>
            <person name="Gibson G."/>
            <person name="Gilbert D."/>
            <person name="Gnerre S."/>
            <person name="Godfrey J."/>
            <person name="Good R."/>
            <person name="Gotea V."/>
            <person name="Gravely B."/>
            <person name="Greenberg A.J."/>
            <person name="Griffiths-Jones S."/>
            <person name="Gross S."/>
            <person name="Guigo R."/>
            <person name="Gustafson E.A."/>
            <person name="Haerty W."/>
            <person name="Hahn M.W."/>
            <person name="Halligan D.L."/>
            <person name="Halpern A.L."/>
            <person name="Halter G.M."/>
            <person name="Han M.V."/>
            <person name="Heger A."/>
            <person name="Hillier L."/>
            <person name="Hinrichs A.S."/>
            <person name="Holmes I."/>
            <person name="Hoskins R.A."/>
            <person name="Hubisz M.J."/>
            <person name="Hultmark D."/>
            <person name="Huntley M.A."/>
            <person name="Jaffe D.B."/>
            <person name="Jagadeeshan S."/>
            <person name="Jeck W.R."/>
            <person name="Johnson J."/>
            <person name="Jones C.D."/>
            <person name="Jordan W.C."/>
            <person name="Karpen G.H."/>
            <person name="Kataoka E."/>
            <person name="Keightley P.D."/>
            <person name="Kheradpour P."/>
            <person name="Kirkness E.F."/>
            <person name="Koerich L.B."/>
            <person name="Kristiansen K."/>
            <person name="Kudrna D."/>
            <person name="Kulathinal R.J."/>
            <person name="Kumar S."/>
            <person name="Kwok R."/>
            <person name="Lander E."/>
            <person name="Langley C.H."/>
            <person name="Lapoint R."/>
            <person name="Lazzaro B.P."/>
            <person name="Lee S.J."/>
            <person name="Levesque L."/>
            <person name="Li R."/>
            <person name="Lin C.F."/>
            <person name="Lin M.F."/>
            <person name="Lindblad-Toh K."/>
            <person name="Llopart A."/>
            <person name="Long M."/>
            <person name="Low L."/>
            <person name="Lozovsky E."/>
            <person name="Lu J."/>
            <person name="Luo M."/>
            <person name="Machado C.A."/>
            <person name="Makalowski W."/>
            <person name="Marzo M."/>
            <person name="Matsuda M."/>
            <person name="Matzkin L."/>
            <person name="McAllister B."/>
            <person name="McBride C.S."/>
            <person name="McKernan B."/>
            <person name="McKernan K."/>
            <person name="Mendez-Lago M."/>
            <person name="Minx P."/>
            <person name="Mollenhauer M.U."/>
            <person name="Montooth K."/>
            <person name="Mount S.M."/>
            <person name="Mu X."/>
            <person name="Myers E."/>
            <person name="Negre B."/>
            <person name="Newfeld S."/>
            <person name="Nielsen R."/>
            <person name="Noor M.A."/>
            <person name="O'Grady P."/>
            <person name="Pachter L."/>
            <person name="Papaceit M."/>
            <person name="Parisi M.J."/>
            <person name="Parisi M."/>
            <person name="Parts L."/>
            <person name="Pedersen J.S."/>
            <person name="Pesole G."/>
            <person name="Phillippy A.M."/>
            <person name="Ponting C.P."/>
            <person name="Pop M."/>
            <person name="Porcelli D."/>
            <person name="Powell J.R."/>
            <person name="Prohaska S."/>
            <person name="Pruitt K."/>
            <person name="Puig M."/>
            <person name="Quesneville H."/>
            <person name="Ram K.R."/>
            <person name="Rand D."/>
            <person name="Rasmussen M.D."/>
            <person name="Reed L.K."/>
            <person name="Reenan R."/>
            <person name="Reily A."/>
            <person name="Remington K.A."/>
            <person name="Rieger T.T."/>
            <person name="Ritchie M.G."/>
            <person name="Robin C."/>
            <person name="Rogers Y.H."/>
            <person name="Rohde C."/>
            <person name="Rozas J."/>
            <person name="Rubenfield M.J."/>
            <person name="Ruiz A."/>
            <person name="Russo S."/>
            <person name="Salzberg S.L."/>
            <person name="Sanchez-Gracia A."/>
            <person name="Saranga D.J."/>
            <person name="Sato H."/>
            <person name="Schaeffer S.W."/>
            <person name="Schatz M.C."/>
            <person name="Schlenke T."/>
            <person name="Schwartz R."/>
            <person name="Segarra C."/>
            <person name="Singh R.S."/>
            <person name="Sirot L."/>
            <person name="Sirota M."/>
            <person name="Sisneros N.B."/>
            <person name="Smith C.D."/>
            <person name="Smith T.F."/>
            <person name="Spieth J."/>
            <person name="Stage D.E."/>
            <person name="Stark A."/>
            <person name="Stephan W."/>
            <person name="Strausberg R.L."/>
            <person name="Strempel S."/>
            <person name="Sturgill D."/>
            <person name="Sutton G."/>
            <person name="Sutton G.G."/>
            <person name="Tao W."/>
            <person name="Teichmann S."/>
            <person name="Tobari Y.N."/>
            <person name="Tomimura Y."/>
            <person name="Tsolas J.M."/>
            <person name="Valente V.L."/>
            <person name="Venter E."/>
            <person name="Venter J.C."/>
            <person name="Vicario S."/>
            <person name="Vieira F.G."/>
            <person name="Vilella A.J."/>
            <person name="Villasante A."/>
            <person name="Walenz B."/>
            <person name="Wang J."/>
            <person name="Wasserman M."/>
            <person name="Watts T."/>
            <person name="Wilson D."/>
            <person name="Wilson R.K."/>
            <person name="Wing R.A."/>
            <person name="Wolfner M.F."/>
            <person name="Wong A."/>
            <person name="Wong G.K."/>
            <person name="Wu C.I."/>
            <person name="Wu G."/>
            <person name="Yamamoto D."/>
            <person name="Yang H.P."/>
            <person name="Yang S.P."/>
            <person name="Yorke J.A."/>
            <person name="Yoshida K."/>
            <person name="Zdobnov E."/>
            <person name="Zhang P."/>
            <person name="Zhang Y."/>
            <person name="Zimin A.V."/>
            <person name="Baldwin J."/>
            <person name="Abdouelleil A."/>
            <person name="Abdulkadir J."/>
            <person name="Abebe A."/>
            <person name="Abera B."/>
            <person name="Abreu J."/>
            <person name="Acer S.C."/>
            <person name="Aftuck L."/>
            <person name="Alexander A."/>
            <person name="An P."/>
            <person name="Anderson E."/>
            <person name="Anderson S."/>
            <person name="Arachi H."/>
            <person name="Azer M."/>
            <person name="Bachantsang P."/>
            <person name="Barry A."/>
            <person name="Bayul T."/>
            <person name="Berlin A."/>
            <person name="Bessette D."/>
            <person name="Bloom T."/>
            <person name="Blye J."/>
            <person name="Boguslavskiy L."/>
            <person name="Bonnet C."/>
            <person name="Boukhgalter B."/>
            <person name="Bourzgui I."/>
            <person name="Brown A."/>
            <person name="Cahill P."/>
            <person name="Channer S."/>
            <person name="Cheshatsang Y."/>
            <person name="Chuda L."/>
            <person name="Citroen M."/>
            <person name="Collymore A."/>
            <person name="Cooke P."/>
            <person name="Costello M."/>
            <person name="D'Aco K."/>
            <person name="Daza R."/>
            <person name="De Haan G."/>
            <person name="DeGray S."/>
            <person name="DeMaso C."/>
            <person name="Dhargay N."/>
            <person name="Dooley K."/>
            <person name="Dooley E."/>
            <person name="Doricent M."/>
            <person name="Dorje P."/>
            <person name="Dorjee K."/>
            <person name="Dupes A."/>
            <person name="Elong R."/>
            <person name="Falk J."/>
            <person name="Farina A."/>
            <person name="Faro S."/>
            <person name="Ferguson D."/>
            <person name="Fisher S."/>
            <person name="Foley C.D."/>
            <person name="Franke A."/>
            <person name="Friedrich D."/>
            <person name="Gadbois L."/>
            <person name="Gearin G."/>
            <person name="Gearin C.R."/>
            <person name="Giannoukos G."/>
            <person name="Goode T."/>
            <person name="Graham J."/>
            <person name="Grandbois E."/>
            <person name="Grewal S."/>
            <person name="Gyaltsen K."/>
            <person name="Hafez N."/>
            <person name="Hagos B."/>
            <person name="Hall J."/>
            <person name="Henson C."/>
            <person name="Hollinger A."/>
            <person name="Honan T."/>
            <person name="Huard M.D."/>
            <person name="Hughes L."/>
            <person name="Hurhula B."/>
            <person name="Husby M.E."/>
            <person name="Kamat A."/>
            <person name="Kanga B."/>
            <person name="Kashin S."/>
            <person name="Khazanovich D."/>
            <person name="Kisner P."/>
            <person name="Lance K."/>
            <person name="Lara M."/>
            <person name="Lee W."/>
            <person name="Lennon N."/>
            <person name="Letendre F."/>
            <person name="LeVine R."/>
            <person name="Lipovsky A."/>
            <person name="Liu X."/>
            <person name="Liu J."/>
            <person name="Liu S."/>
            <person name="Lokyitsang T."/>
            <person name="Lokyitsang Y."/>
            <person name="Lubonja R."/>
            <person name="Lui A."/>
            <person name="MacDonald P."/>
            <person name="Magnisalis V."/>
            <person name="Maru K."/>
            <person name="Matthews C."/>
            <person name="McCusker W."/>
            <person name="McDonough S."/>
            <person name="Mehta T."/>
            <person name="Meldrim J."/>
            <person name="Meneus L."/>
            <person name="Mihai O."/>
            <person name="Mihalev A."/>
            <person name="Mihova T."/>
            <person name="Mittelman R."/>
            <person name="Mlenga V."/>
            <person name="Montmayeur A."/>
            <person name="Mulrain L."/>
            <person name="Navidi A."/>
            <person name="Naylor J."/>
            <person name="Negash T."/>
            <person name="Nguyen T."/>
            <person name="Nguyen N."/>
            <person name="Nicol R."/>
            <person name="Norbu C."/>
            <person name="Norbu N."/>
            <person name="Novod N."/>
            <person name="O'Neill B."/>
            <person name="Osman S."/>
            <person name="Markiewicz E."/>
            <person name="Oyono O.L."/>
            <person name="Patti C."/>
            <person name="Phunkhang P."/>
            <person name="Pierre F."/>
            <person name="Priest M."/>
            <person name="Raghuraman S."/>
            <person name="Rege F."/>
            <person name="Reyes R."/>
            <person name="Rise C."/>
            <person name="Rogov P."/>
            <person name="Ross K."/>
            <person name="Ryan E."/>
            <person name="Settipalli S."/>
            <person name="Shea T."/>
            <person name="Sherpa N."/>
            <person name="Shi L."/>
            <person name="Shih D."/>
            <person name="Sparrow T."/>
            <person name="Spaulding J."/>
            <person name="Stalker J."/>
            <person name="Stange-Thomann N."/>
            <person name="Stavropoulos S."/>
            <person name="Stone C."/>
            <person name="Strader C."/>
            <person name="Tesfaye S."/>
            <person name="Thomson T."/>
            <person name="Thoulutsang Y."/>
            <person name="Thoulutsang D."/>
            <person name="Topham K."/>
            <person name="Topping I."/>
            <person name="Tsamla T."/>
            <person name="Vassiliev H."/>
            <person name="Vo A."/>
            <person name="Wangchuk T."/>
            <person name="Wangdi T."/>
            <person name="Weiand M."/>
            <person name="Wilkinson J."/>
            <person name="Wilson A."/>
            <person name="Yadav S."/>
            <person name="Young G."/>
            <person name="Yu Q."/>
            <person name="Zembek L."/>
            <person name="Zhong D."/>
            <person name="Zimmer A."/>
            <person name="Zwirko Z."/>
            <person name="Jaffe D.B."/>
            <person name="Alvarez P."/>
            <person name="Brockman W."/>
            <person name="Butler J."/>
            <person name="Chin C."/>
            <person name="Gnerre S."/>
            <person name="Grabherr M."/>
            <person name="Kleber M."/>
            <person name="Mauceli E."/>
            <person name="MacCallum I."/>
        </authorList>
    </citation>
    <scope>NUCLEOTIDE SEQUENCE [LARGE SCALE GENOMIC DNA]</scope>
    <source>
        <strain evidence="2">Tucson 14030-0811.24</strain>
    </source>
</reference>
<organism evidence="1 2">
    <name type="scientific">Drosophila willistoni</name>
    <name type="common">Fruit fly</name>
    <dbReference type="NCBI Taxonomy" id="7260"/>
    <lineage>
        <taxon>Eukaryota</taxon>
        <taxon>Metazoa</taxon>
        <taxon>Ecdysozoa</taxon>
        <taxon>Arthropoda</taxon>
        <taxon>Hexapoda</taxon>
        <taxon>Insecta</taxon>
        <taxon>Pterygota</taxon>
        <taxon>Neoptera</taxon>
        <taxon>Endopterygota</taxon>
        <taxon>Diptera</taxon>
        <taxon>Brachycera</taxon>
        <taxon>Muscomorpha</taxon>
        <taxon>Ephydroidea</taxon>
        <taxon>Drosophilidae</taxon>
        <taxon>Drosophila</taxon>
        <taxon>Sophophora</taxon>
    </lineage>
</organism>
<dbReference type="STRING" id="7260.B4MMB4"/>
<accession>B4MMB4</accession>
<dbReference type="PANTHER" id="PTHR31649:SF10">
    <property type="entry name" value="IP19903P-RELATED"/>
    <property type="match status" value="1"/>
</dbReference>
<dbReference type="Pfam" id="PF11901">
    <property type="entry name" value="DM9"/>
    <property type="match status" value="1"/>
</dbReference>
<name>B4MMB4_DROWI</name>
<evidence type="ECO:0000313" key="2">
    <source>
        <dbReference type="Proteomes" id="UP000007798"/>
    </source>
</evidence>
<dbReference type="PANTHER" id="PTHR31649">
    <property type="entry name" value="AGAP009604-PA"/>
    <property type="match status" value="1"/>
</dbReference>
<proteinExistence type="predicted"/>
<keyword evidence="2" id="KW-1185">Reference proteome</keyword>
<gene>
    <name evidence="1" type="primary">Dwil\GK16755</name>
    <name evidence="1" type="ORF">Dwil_GK16755</name>
</gene>
<dbReference type="InParanoid" id="B4MMB4"/>
<dbReference type="SMART" id="SM00696">
    <property type="entry name" value="DM9"/>
    <property type="match status" value="2"/>
</dbReference>
<dbReference type="OrthoDB" id="2142040at2759"/>
<protein>
    <submittedName>
        <fullName evidence="1">Uncharacterized protein</fullName>
    </submittedName>
</protein>
<dbReference type="HOGENOM" id="CLU_1519475_0_0_1"/>
<sequence>MCIVILCLFASGYAEPSTGDGHVWVAGNLSIPFPSNAVHAGWIQGGTQIYVGRITHTIHGTLTAQVVAEKGTAFAAYYLSNNTWACGHHLTYEILVDEGDFEYAWIRSYDGFYEKGSVSVGTLNHKDQVFICRAYLNGELLLGNKYGYDEFCYVFSLAGIERDARFYKYEILMARPKCHG</sequence>
<evidence type="ECO:0000313" key="1">
    <source>
        <dbReference type="EMBL" id="EDW73259.2"/>
    </source>
</evidence>
<dbReference type="Proteomes" id="UP000007798">
    <property type="component" value="Unassembled WGS sequence"/>
</dbReference>
<dbReference type="EMBL" id="CH963847">
    <property type="protein sequence ID" value="EDW73259.2"/>
    <property type="molecule type" value="Genomic_DNA"/>
</dbReference>
<dbReference type="AlphaFoldDB" id="B4MMB4"/>